<dbReference type="Pfam" id="PF11838">
    <property type="entry name" value="ERAP1_C"/>
    <property type="match status" value="1"/>
</dbReference>
<dbReference type="AlphaFoldDB" id="A0A0K2TLK6"/>
<proteinExistence type="inferred from homology"/>
<dbReference type="GO" id="GO:0005737">
    <property type="term" value="C:cytoplasm"/>
    <property type="evidence" value="ECO:0007669"/>
    <property type="project" value="TreeGrafter"/>
</dbReference>
<protein>
    <submittedName>
        <fullName evidence="3">Aminopeptidase Nlike [Acyrthosiphon pisum]</fullName>
    </submittedName>
</protein>
<dbReference type="InterPro" id="IPR050344">
    <property type="entry name" value="Peptidase_M1_aminopeptidases"/>
</dbReference>
<dbReference type="GO" id="GO:0042277">
    <property type="term" value="F:peptide binding"/>
    <property type="evidence" value="ECO:0007669"/>
    <property type="project" value="TreeGrafter"/>
</dbReference>
<evidence type="ECO:0000256" key="1">
    <source>
        <dbReference type="ARBA" id="ARBA00010136"/>
    </source>
</evidence>
<dbReference type="Gene3D" id="1.25.50.20">
    <property type="match status" value="1"/>
</dbReference>
<name>A0A0K2TLK6_LEPSM</name>
<dbReference type="EMBL" id="HACA01009156">
    <property type="protein sequence ID" value="CDW26517.1"/>
    <property type="molecule type" value="Transcribed_RNA"/>
</dbReference>
<comment type="similarity">
    <text evidence="1">Belongs to the peptidase M1 family.</text>
</comment>
<evidence type="ECO:0000259" key="2">
    <source>
        <dbReference type="Pfam" id="PF11838"/>
    </source>
</evidence>
<dbReference type="OrthoDB" id="7864030at2759"/>
<keyword evidence="3" id="KW-0645">Protease</keyword>
<feature type="domain" description="ERAP1-like C-terminal" evidence="2">
    <location>
        <begin position="116"/>
        <end position="411"/>
    </location>
</feature>
<dbReference type="Gene3D" id="2.60.40.1910">
    <property type="match status" value="1"/>
</dbReference>
<reference evidence="3" key="1">
    <citation type="submission" date="2014-05" db="EMBL/GenBank/DDBJ databases">
        <authorList>
            <person name="Chronopoulou M."/>
        </authorList>
    </citation>
    <scope>NUCLEOTIDE SEQUENCE</scope>
    <source>
        <tissue evidence="3">Whole organism</tissue>
    </source>
</reference>
<dbReference type="InterPro" id="IPR024571">
    <property type="entry name" value="ERAP1-like_C_dom"/>
</dbReference>
<dbReference type="GO" id="GO:0043171">
    <property type="term" value="P:peptide catabolic process"/>
    <property type="evidence" value="ECO:0007669"/>
    <property type="project" value="TreeGrafter"/>
</dbReference>
<dbReference type="GO" id="GO:0070006">
    <property type="term" value="F:metalloaminopeptidase activity"/>
    <property type="evidence" value="ECO:0007669"/>
    <property type="project" value="TreeGrafter"/>
</dbReference>
<feature type="non-terminal residue" evidence="3">
    <location>
        <position position="1"/>
    </location>
</feature>
<keyword evidence="3" id="KW-0031">Aminopeptidase</keyword>
<dbReference type="GO" id="GO:0016020">
    <property type="term" value="C:membrane"/>
    <property type="evidence" value="ECO:0007669"/>
    <property type="project" value="TreeGrafter"/>
</dbReference>
<keyword evidence="3" id="KW-0378">Hydrolase</keyword>
<dbReference type="GO" id="GO:0008270">
    <property type="term" value="F:zinc ion binding"/>
    <property type="evidence" value="ECO:0007669"/>
    <property type="project" value="TreeGrafter"/>
</dbReference>
<dbReference type="GO" id="GO:0005615">
    <property type="term" value="C:extracellular space"/>
    <property type="evidence" value="ECO:0007669"/>
    <property type="project" value="TreeGrafter"/>
</dbReference>
<evidence type="ECO:0000313" key="3">
    <source>
        <dbReference type="EMBL" id="CDW26517.1"/>
    </source>
</evidence>
<dbReference type="GO" id="GO:0006508">
    <property type="term" value="P:proteolysis"/>
    <property type="evidence" value="ECO:0007669"/>
    <property type="project" value="TreeGrafter"/>
</dbReference>
<accession>A0A0K2TLK6</accession>
<dbReference type="PANTHER" id="PTHR11533:SF294">
    <property type="entry name" value="THYROTROPIN-RELEASING HORMONE-DEGRADING ECTOENZYME"/>
    <property type="match status" value="1"/>
</dbReference>
<sequence length="443" mass="52919">FWKEIDGVVSCKKHLFPKKMKLEVLMESWFNQEGYPVINVSPNFKNGSIQISQNIFVADSSSKETNDNVWWVPLKYNIINKRRKRITKLIWLNDTKLNQVYRDVDLMNRSHCLYPVIFNINQTGYYRINYNDENWKRITQYLRFNYTKIYKYNRVQLVDDSFSLAMKGFLSYLVPFKITTYLPNEDQPLIWITFFEKLSDITSKIFRIELHDNIKVYLRNITQKLFDKYQKEYLESRDALHKKLWQLSTQWSCKMDNPKCINISIKAVEEWMKNNTKVPNEEIFEALVCTAIRNGNESVWNFVASQYSSIINPNNIVTGLACSTNKSIIEKYLDMTRENQTFHSKANIVFEKVCETQNGRSSFFNFIKMYYDEMEESKDMEESLYKVLKLSNNNTCFDEVADFIKEKIEFSESEIEEIRKQWNQNQADIRIVNDWIQTKKTII</sequence>
<dbReference type="PANTHER" id="PTHR11533">
    <property type="entry name" value="PROTEASE M1 ZINC METALLOPROTEASE"/>
    <property type="match status" value="1"/>
</dbReference>
<organism evidence="3">
    <name type="scientific">Lepeophtheirus salmonis</name>
    <name type="common">Salmon louse</name>
    <name type="synonym">Caligus salmonis</name>
    <dbReference type="NCBI Taxonomy" id="72036"/>
    <lineage>
        <taxon>Eukaryota</taxon>
        <taxon>Metazoa</taxon>
        <taxon>Ecdysozoa</taxon>
        <taxon>Arthropoda</taxon>
        <taxon>Crustacea</taxon>
        <taxon>Multicrustacea</taxon>
        <taxon>Hexanauplia</taxon>
        <taxon>Copepoda</taxon>
        <taxon>Siphonostomatoida</taxon>
        <taxon>Caligidae</taxon>
        <taxon>Lepeophtheirus</taxon>
    </lineage>
</organism>